<accession>A0ABP8H206</accession>
<reference evidence="4" key="1">
    <citation type="journal article" date="2019" name="Int. J. Syst. Evol. Microbiol.">
        <title>The Global Catalogue of Microorganisms (GCM) 10K type strain sequencing project: providing services to taxonomists for standard genome sequencing and annotation.</title>
        <authorList>
            <consortium name="The Broad Institute Genomics Platform"/>
            <consortium name="The Broad Institute Genome Sequencing Center for Infectious Disease"/>
            <person name="Wu L."/>
            <person name="Ma J."/>
        </authorList>
    </citation>
    <scope>NUCLEOTIDE SEQUENCE [LARGE SCALE GENOMIC DNA]</scope>
    <source>
        <strain evidence="4">JCM 17666</strain>
    </source>
</reference>
<evidence type="ECO:0000259" key="2">
    <source>
        <dbReference type="PROSITE" id="PS51186"/>
    </source>
</evidence>
<sequence length="318" mass="34604">MDQVDIPFIDQIRAASRQIVRELGFMQSTLAATRYPPSAVHAILEVGARRRMTAGQLADCLRLEKSSVSRMVRKLIDAGELKESVDDADGRIKWLALTAHGRRTRAAIESFARKQVAAALSRLAPAQQDEVAGGLAAYAAALASNRQGAQAPATRPVRIESGYRPGAIGAIVDMHARFYARHSGFGAFFESKVAAGLADFAGRLERPDNGLWLAMDGERIAGSVAIDGEDLGGNQAHLRWFIVDDSLRGTGVGRRLLEQAVGFCDERQFAATQLWTFRGLDAARRLYEAYGFVLAEEFAGQQWGAQVLEQRFVRTAGG</sequence>
<dbReference type="InterPro" id="IPR016181">
    <property type="entry name" value="Acyl_CoA_acyltransferase"/>
</dbReference>
<comment type="caution">
    <text evidence="3">The sequence shown here is derived from an EMBL/GenBank/DDBJ whole genome shotgun (WGS) entry which is preliminary data.</text>
</comment>
<dbReference type="Pfam" id="PF12802">
    <property type="entry name" value="MarR_2"/>
    <property type="match status" value="1"/>
</dbReference>
<dbReference type="InterPro" id="IPR000835">
    <property type="entry name" value="HTH_MarR-typ"/>
</dbReference>
<dbReference type="Proteomes" id="UP001501671">
    <property type="component" value="Unassembled WGS sequence"/>
</dbReference>
<protein>
    <submittedName>
        <fullName evidence="3">Bifunctional helix-turn-helix transcriptional regulator/GNAT family N-acetyltransferase</fullName>
    </submittedName>
</protein>
<dbReference type="SUPFAM" id="SSF46785">
    <property type="entry name" value="Winged helix' DNA-binding domain"/>
    <property type="match status" value="1"/>
</dbReference>
<dbReference type="PROSITE" id="PS51186">
    <property type="entry name" value="GNAT"/>
    <property type="match status" value="1"/>
</dbReference>
<dbReference type="InterPro" id="IPR000182">
    <property type="entry name" value="GNAT_dom"/>
</dbReference>
<evidence type="ECO:0000256" key="1">
    <source>
        <dbReference type="ARBA" id="ARBA00022679"/>
    </source>
</evidence>
<organism evidence="3 4">
    <name type="scientific">Pigmentiphaga soli</name>
    <dbReference type="NCBI Taxonomy" id="1007095"/>
    <lineage>
        <taxon>Bacteria</taxon>
        <taxon>Pseudomonadati</taxon>
        <taxon>Pseudomonadota</taxon>
        <taxon>Betaproteobacteria</taxon>
        <taxon>Burkholderiales</taxon>
        <taxon>Alcaligenaceae</taxon>
        <taxon>Pigmentiphaga</taxon>
    </lineage>
</organism>
<dbReference type="SUPFAM" id="SSF55729">
    <property type="entry name" value="Acyl-CoA N-acyltransferases (Nat)"/>
    <property type="match status" value="1"/>
</dbReference>
<dbReference type="Pfam" id="PF00583">
    <property type="entry name" value="Acetyltransf_1"/>
    <property type="match status" value="1"/>
</dbReference>
<dbReference type="RefSeq" id="WP_345249707.1">
    <property type="nucleotide sequence ID" value="NZ_BAABFO010000010.1"/>
</dbReference>
<dbReference type="InterPro" id="IPR050769">
    <property type="entry name" value="NAT_camello-type"/>
</dbReference>
<dbReference type="EMBL" id="BAABFO010000010">
    <property type="protein sequence ID" value="GAA4333200.1"/>
    <property type="molecule type" value="Genomic_DNA"/>
</dbReference>
<gene>
    <name evidence="3" type="ORF">GCM10023144_24230</name>
</gene>
<dbReference type="SMART" id="SM00347">
    <property type="entry name" value="HTH_MARR"/>
    <property type="match status" value="1"/>
</dbReference>
<dbReference type="CDD" id="cd04301">
    <property type="entry name" value="NAT_SF"/>
    <property type="match status" value="1"/>
</dbReference>
<dbReference type="Gene3D" id="3.40.630.30">
    <property type="match status" value="1"/>
</dbReference>
<dbReference type="Gene3D" id="1.10.10.10">
    <property type="entry name" value="Winged helix-like DNA-binding domain superfamily/Winged helix DNA-binding domain"/>
    <property type="match status" value="1"/>
</dbReference>
<dbReference type="PANTHER" id="PTHR13947">
    <property type="entry name" value="GNAT FAMILY N-ACETYLTRANSFERASE"/>
    <property type="match status" value="1"/>
</dbReference>
<dbReference type="InterPro" id="IPR036390">
    <property type="entry name" value="WH_DNA-bd_sf"/>
</dbReference>
<dbReference type="InterPro" id="IPR036388">
    <property type="entry name" value="WH-like_DNA-bd_sf"/>
</dbReference>
<keyword evidence="1" id="KW-0808">Transferase</keyword>
<keyword evidence="4" id="KW-1185">Reference proteome</keyword>
<name>A0ABP8H206_9BURK</name>
<dbReference type="PANTHER" id="PTHR13947:SF37">
    <property type="entry name" value="LD18367P"/>
    <property type="match status" value="1"/>
</dbReference>
<proteinExistence type="predicted"/>
<evidence type="ECO:0000313" key="3">
    <source>
        <dbReference type="EMBL" id="GAA4333200.1"/>
    </source>
</evidence>
<evidence type="ECO:0000313" key="4">
    <source>
        <dbReference type="Proteomes" id="UP001501671"/>
    </source>
</evidence>
<feature type="domain" description="N-acetyltransferase" evidence="2">
    <location>
        <begin position="157"/>
        <end position="313"/>
    </location>
</feature>